<keyword evidence="2" id="KW-1185">Reference proteome</keyword>
<comment type="caution">
    <text evidence="1">The sequence shown here is derived from an EMBL/GenBank/DDBJ whole genome shotgun (WGS) entry which is preliminary data.</text>
</comment>
<dbReference type="RefSeq" id="WP_208130459.1">
    <property type="nucleotide sequence ID" value="NZ_BAABGQ010000003.1"/>
</dbReference>
<dbReference type="Pfam" id="PF13376">
    <property type="entry name" value="OmdA"/>
    <property type="match status" value="1"/>
</dbReference>
<evidence type="ECO:0000313" key="2">
    <source>
        <dbReference type="Proteomes" id="UP001501243"/>
    </source>
</evidence>
<accession>A0ABP8Q0A8</accession>
<evidence type="ECO:0000313" key="1">
    <source>
        <dbReference type="EMBL" id="GAA4494568.1"/>
    </source>
</evidence>
<organism evidence="1 2">
    <name type="scientific">Hymenobacter ginsengisoli</name>
    <dbReference type="NCBI Taxonomy" id="1051626"/>
    <lineage>
        <taxon>Bacteria</taxon>
        <taxon>Pseudomonadati</taxon>
        <taxon>Bacteroidota</taxon>
        <taxon>Cytophagia</taxon>
        <taxon>Cytophagales</taxon>
        <taxon>Hymenobacteraceae</taxon>
        <taxon>Hymenobacter</taxon>
    </lineage>
</organism>
<proteinExistence type="predicted"/>
<protein>
    <submittedName>
        <fullName evidence="1">YdeI/OmpD-associated family protein</fullName>
    </submittedName>
</protein>
<dbReference type="Proteomes" id="UP001501243">
    <property type="component" value="Unassembled WGS sequence"/>
</dbReference>
<name>A0ABP8Q0A8_9BACT</name>
<dbReference type="EMBL" id="BAABGQ010000003">
    <property type="protein sequence ID" value="GAA4494568.1"/>
    <property type="molecule type" value="Genomic_DNA"/>
</dbReference>
<reference evidence="2" key="1">
    <citation type="journal article" date="2019" name="Int. J. Syst. Evol. Microbiol.">
        <title>The Global Catalogue of Microorganisms (GCM) 10K type strain sequencing project: providing services to taxonomists for standard genome sequencing and annotation.</title>
        <authorList>
            <consortium name="The Broad Institute Genomics Platform"/>
            <consortium name="The Broad Institute Genome Sequencing Center for Infectious Disease"/>
            <person name="Wu L."/>
            <person name="Ma J."/>
        </authorList>
    </citation>
    <scope>NUCLEOTIDE SEQUENCE [LARGE SCALE GENOMIC DNA]</scope>
    <source>
        <strain evidence="2">JCM 17841</strain>
    </source>
</reference>
<sequence length="197" mass="22547">MLTPETSTFWPSSRQHWREWLLAHHAQEQAVWLVYHKKHTGTPSLSWSEAVSEALCFGWIDSQAKPIDGDTYRQLFSRRKPRSGWSRVNKEKIKQLLADGLMMPAGLAAIETAQQNGSWALLDEVDALMVPPDLAQALQASPAADSYFASLSRTDRRNMLQWLVLARRPETRQRRLAEIVTLATQQLKPVQFRGRQK</sequence>
<gene>
    <name evidence="1" type="ORF">GCM10023172_04920</name>
</gene>